<keyword evidence="2" id="KW-1185">Reference proteome</keyword>
<dbReference type="EMBL" id="JAIRAU010000001">
    <property type="protein sequence ID" value="MBZ5707910.1"/>
    <property type="molecule type" value="Genomic_DNA"/>
</dbReference>
<evidence type="ECO:0000313" key="1">
    <source>
        <dbReference type="EMBL" id="MBZ5707910.1"/>
    </source>
</evidence>
<evidence type="ECO:0000313" key="2">
    <source>
        <dbReference type="Proteomes" id="UP001139031"/>
    </source>
</evidence>
<organism evidence="1 2">
    <name type="scientific">Nannocystis pusilla</name>
    <dbReference type="NCBI Taxonomy" id="889268"/>
    <lineage>
        <taxon>Bacteria</taxon>
        <taxon>Pseudomonadati</taxon>
        <taxon>Myxococcota</taxon>
        <taxon>Polyangia</taxon>
        <taxon>Nannocystales</taxon>
        <taxon>Nannocystaceae</taxon>
        <taxon>Nannocystis</taxon>
    </lineage>
</organism>
<dbReference type="RefSeq" id="WP_224189672.1">
    <property type="nucleotide sequence ID" value="NZ_JAIRAU010000001.1"/>
</dbReference>
<evidence type="ECO:0008006" key="3">
    <source>
        <dbReference type="Google" id="ProtNLM"/>
    </source>
</evidence>
<dbReference type="PROSITE" id="PS51257">
    <property type="entry name" value="PROKAR_LIPOPROTEIN"/>
    <property type="match status" value="1"/>
</dbReference>
<reference evidence="1" key="1">
    <citation type="submission" date="2021-08" db="EMBL/GenBank/DDBJ databases">
        <authorList>
            <person name="Stevens D.C."/>
        </authorList>
    </citation>
    <scope>NUCLEOTIDE SEQUENCE</scope>
    <source>
        <strain evidence="1">DSM 53165</strain>
    </source>
</reference>
<name>A0ABS7TI65_9BACT</name>
<protein>
    <recommendedName>
        <fullName evidence="3">Lipoprotein</fullName>
    </recommendedName>
</protein>
<dbReference type="Proteomes" id="UP001139031">
    <property type="component" value="Unassembled WGS sequence"/>
</dbReference>
<accession>A0ABS7TI65</accession>
<sequence>MRRCALLALLAITGCYAPLEDEADLFMVPPGVDALVWGVPPGEYDYLEGEPLVVHAFFNFSGKLKRPTCEIAVAGDTPTIQTSVKYRRRSDGALWHAQAVCQTGPLDAGTYTIVFDGRERTLTIPGTVEPPSFLIFEP</sequence>
<proteinExistence type="predicted"/>
<gene>
    <name evidence="1" type="ORF">K7C98_01470</name>
</gene>
<comment type="caution">
    <text evidence="1">The sequence shown here is derived from an EMBL/GenBank/DDBJ whole genome shotgun (WGS) entry which is preliminary data.</text>
</comment>